<dbReference type="EMBL" id="FNVU01000018">
    <property type="protein sequence ID" value="SEG87622.1"/>
    <property type="molecule type" value="Genomic_DNA"/>
</dbReference>
<accession>A0A1H6DQI0</accession>
<feature type="transmembrane region" description="Helical" evidence="1">
    <location>
        <begin position="316"/>
        <end position="342"/>
    </location>
</feature>
<sequence>MCLGRVVYALAVVAASWVRALPGFGVGLAVSLVDVGAVALLGLGWGLAVVKVVVLAAAAWVGLVLVGGVCVAAARRRLGGLWAWDPGACGLTVGGASWVVRGFVLGGAFRVVGSGPGLVGVRVAPGVSGAGGVVVAASDLAFLGVFGVSGVLSLVLGGGCLVVDVAGVFVGVPGVVRTEVLGDVFLEVVADLPWVPAAAGVRVLRSLVGGVLGLLGAVPVVVAGYGVPVRGGVVVFAAPWLSPVDPAVVGPGDVVLWLFPRVGGLMVFVVGLPDLPLLEAVGSELGGMAVALSARAQALPLFSAALGAAQDWWRRLAVVLVLALLLLLLLVGAGAVALRSMAAVRCVKVCGDWLAVVGLFEAVFWVAVFEVLVAGIAGGFVLVVLRRGVSGLVLGFLVGVGGLDVVLVSARVFGVAVVVGGAGGVVVAGGGAVGSGGAGRGRGVLCVGAGPVRGLGDAVAAGVGVGWDGVVRREVSVACWRVGALVLLGGGLLGLLVEALAAGVRGLAGAVCVHCPVGVVRFGGVVVGRVGVGGGGRGVLGVLVVGVCGRGGAAGVVGPVWGDVGGFGCGRV</sequence>
<feature type="transmembrane region" description="Helical" evidence="1">
    <location>
        <begin position="155"/>
        <end position="176"/>
    </location>
</feature>
<gene>
    <name evidence="2" type="ORF">SAMN05216223_118130</name>
</gene>
<protein>
    <submittedName>
        <fullName evidence="2">Uncharacterized protein</fullName>
    </submittedName>
</protein>
<feature type="transmembrane region" description="Helical" evidence="1">
    <location>
        <begin position="44"/>
        <end position="74"/>
    </location>
</feature>
<name>A0A1H6DQI0_9ACTN</name>
<feature type="transmembrane region" description="Helical" evidence="1">
    <location>
        <begin position="129"/>
        <end position="148"/>
    </location>
</feature>
<feature type="transmembrane region" description="Helical" evidence="1">
    <location>
        <begin position="392"/>
        <end position="409"/>
    </location>
</feature>
<feature type="transmembrane region" description="Helical" evidence="1">
    <location>
        <begin position="482"/>
        <end position="504"/>
    </location>
</feature>
<dbReference type="RefSeq" id="WP_103889395.1">
    <property type="nucleotide sequence ID" value="NZ_FNVU01000018.1"/>
</dbReference>
<feature type="transmembrane region" description="Helical" evidence="1">
    <location>
        <begin position="86"/>
        <end position="109"/>
    </location>
</feature>
<organism evidence="2 3">
    <name type="scientific">Actinacidiphila yanglinensis</name>
    <dbReference type="NCBI Taxonomy" id="310779"/>
    <lineage>
        <taxon>Bacteria</taxon>
        <taxon>Bacillati</taxon>
        <taxon>Actinomycetota</taxon>
        <taxon>Actinomycetes</taxon>
        <taxon>Kitasatosporales</taxon>
        <taxon>Streptomycetaceae</taxon>
        <taxon>Actinacidiphila</taxon>
    </lineage>
</organism>
<feature type="transmembrane region" description="Helical" evidence="1">
    <location>
        <begin position="415"/>
        <end position="433"/>
    </location>
</feature>
<reference evidence="2 3" key="1">
    <citation type="submission" date="2016-10" db="EMBL/GenBank/DDBJ databases">
        <authorList>
            <person name="de Groot N.N."/>
        </authorList>
    </citation>
    <scope>NUCLEOTIDE SEQUENCE [LARGE SCALE GENOMIC DNA]</scope>
    <source>
        <strain evidence="2 3">CGMCC 4.2023</strain>
    </source>
</reference>
<evidence type="ECO:0000313" key="3">
    <source>
        <dbReference type="Proteomes" id="UP000236754"/>
    </source>
</evidence>
<feature type="transmembrane region" description="Helical" evidence="1">
    <location>
        <begin position="214"/>
        <end position="242"/>
    </location>
</feature>
<keyword evidence="1" id="KW-0812">Transmembrane</keyword>
<dbReference type="AlphaFoldDB" id="A0A1H6DQI0"/>
<dbReference type="Proteomes" id="UP000236754">
    <property type="component" value="Unassembled WGS sequence"/>
</dbReference>
<keyword evidence="3" id="KW-1185">Reference proteome</keyword>
<proteinExistence type="predicted"/>
<keyword evidence="1" id="KW-1133">Transmembrane helix</keyword>
<evidence type="ECO:0000313" key="2">
    <source>
        <dbReference type="EMBL" id="SEG87622.1"/>
    </source>
</evidence>
<keyword evidence="1" id="KW-0472">Membrane</keyword>
<evidence type="ECO:0000256" key="1">
    <source>
        <dbReference type="SAM" id="Phobius"/>
    </source>
</evidence>
<feature type="transmembrane region" description="Helical" evidence="1">
    <location>
        <begin position="362"/>
        <end position="385"/>
    </location>
</feature>